<dbReference type="EMBL" id="JAUIRO010000008">
    <property type="protein sequence ID" value="KAK0702958.1"/>
    <property type="molecule type" value="Genomic_DNA"/>
</dbReference>
<dbReference type="Proteomes" id="UP001172101">
    <property type="component" value="Unassembled WGS sequence"/>
</dbReference>
<dbReference type="AlphaFoldDB" id="A0AA39ZSQ9"/>
<gene>
    <name evidence="1" type="ORF">B0T26DRAFT_486418</name>
</gene>
<proteinExistence type="predicted"/>
<dbReference type="GeneID" id="85318572"/>
<evidence type="ECO:0000313" key="1">
    <source>
        <dbReference type="EMBL" id="KAK0702958.1"/>
    </source>
</evidence>
<accession>A0AA39ZSQ9</accession>
<name>A0AA39ZSQ9_9PEZI</name>
<comment type="caution">
    <text evidence="1">The sequence shown here is derived from an EMBL/GenBank/DDBJ whole genome shotgun (WGS) entry which is preliminary data.</text>
</comment>
<organism evidence="1 2">
    <name type="scientific">Lasiosphaeria miniovina</name>
    <dbReference type="NCBI Taxonomy" id="1954250"/>
    <lineage>
        <taxon>Eukaryota</taxon>
        <taxon>Fungi</taxon>
        <taxon>Dikarya</taxon>
        <taxon>Ascomycota</taxon>
        <taxon>Pezizomycotina</taxon>
        <taxon>Sordariomycetes</taxon>
        <taxon>Sordariomycetidae</taxon>
        <taxon>Sordariales</taxon>
        <taxon>Lasiosphaeriaceae</taxon>
        <taxon>Lasiosphaeria</taxon>
    </lineage>
</organism>
<evidence type="ECO:0000313" key="2">
    <source>
        <dbReference type="Proteomes" id="UP001172101"/>
    </source>
</evidence>
<protein>
    <submittedName>
        <fullName evidence="1">Uncharacterized protein</fullName>
    </submittedName>
</protein>
<reference evidence="1" key="1">
    <citation type="submission" date="2023-06" db="EMBL/GenBank/DDBJ databases">
        <title>Genome-scale phylogeny and comparative genomics of the fungal order Sordariales.</title>
        <authorList>
            <consortium name="Lawrence Berkeley National Laboratory"/>
            <person name="Hensen N."/>
            <person name="Bonometti L."/>
            <person name="Westerberg I."/>
            <person name="Brannstrom I.O."/>
            <person name="Guillou S."/>
            <person name="Cros-Aarteil S."/>
            <person name="Calhoun S."/>
            <person name="Haridas S."/>
            <person name="Kuo A."/>
            <person name="Mondo S."/>
            <person name="Pangilinan J."/>
            <person name="Riley R."/>
            <person name="LaButti K."/>
            <person name="Andreopoulos B."/>
            <person name="Lipzen A."/>
            <person name="Chen C."/>
            <person name="Yanf M."/>
            <person name="Daum C."/>
            <person name="Ng V."/>
            <person name="Clum A."/>
            <person name="Steindorff A."/>
            <person name="Ohm R."/>
            <person name="Martin F."/>
            <person name="Silar P."/>
            <person name="Natvig D."/>
            <person name="Lalanne C."/>
            <person name="Gautier V."/>
            <person name="Ament-velasquez S.L."/>
            <person name="Kruys A."/>
            <person name="Hutchinson M.I."/>
            <person name="Powell A.J."/>
            <person name="Barry K."/>
            <person name="Miller A.N."/>
            <person name="Grigoriev I.V."/>
            <person name="Debuchy R."/>
            <person name="Gladieux P."/>
            <person name="Thoren M.H."/>
            <person name="Johannesson H."/>
        </authorList>
    </citation>
    <scope>NUCLEOTIDE SEQUENCE</scope>
    <source>
        <strain evidence="1">SMH2392-1A</strain>
    </source>
</reference>
<dbReference type="RefSeq" id="XP_060289817.1">
    <property type="nucleotide sequence ID" value="XM_060435302.1"/>
</dbReference>
<sequence>MWQCLQLSRSVVSSFASCRFVLRVLSCVAKTLEAHRIINISDGSGLTHIYWVDWSSISAELSRPKGRHIYFKFEKIIIRLTVANSEIPIYYYSTPANPN</sequence>
<keyword evidence="2" id="KW-1185">Reference proteome</keyword>